<dbReference type="InterPro" id="IPR051415">
    <property type="entry name" value="LAAT-1"/>
</dbReference>
<keyword evidence="3" id="KW-1185">Reference proteome</keyword>
<dbReference type="PANTHER" id="PTHR16201">
    <property type="entry name" value="SEVEN TRANSMEMBRANE PROTEIN 1-RELATED"/>
    <property type="match status" value="1"/>
</dbReference>
<dbReference type="STRING" id="42514.ENSPNAP00000029426"/>
<gene>
    <name evidence="2" type="primary">TMEM44</name>
</gene>
<dbReference type="GeneID" id="108428384"/>
<feature type="transmembrane region" description="Helical" evidence="1">
    <location>
        <begin position="62"/>
        <end position="82"/>
    </location>
</feature>
<reference evidence="2" key="3">
    <citation type="submission" date="2025-09" db="UniProtKB">
        <authorList>
            <consortium name="Ensembl"/>
        </authorList>
    </citation>
    <scope>IDENTIFICATION</scope>
</reference>
<dbReference type="GeneTree" id="ENSGT00390000018718"/>
<dbReference type="OrthoDB" id="8048523at2759"/>
<organism evidence="2 3">
    <name type="scientific">Pygocentrus nattereri</name>
    <name type="common">Red-bellied piranha</name>
    <dbReference type="NCBI Taxonomy" id="42514"/>
    <lineage>
        <taxon>Eukaryota</taxon>
        <taxon>Metazoa</taxon>
        <taxon>Chordata</taxon>
        <taxon>Craniata</taxon>
        <taxon>Vertebrata</taxon>
        <taxon>Euteleostomi</taxon>
        <taxon>Actinopterygii</taxon>
        <taxon>Neopterygii</taxon>
        <taxon>Teleostei</taxon>
        <taxon>Ostariophysi</taxon>
        <taxon>Characiformes</taxon>
        <taxon>Characoidei</taxon>
        <taxon>Pygocentrus</taxon>
    </lineage>
</organism>
<evidence type="ECO:0000256" key="1">
    <source>
        <dbReference type="SAM" id="Phobius"/>
    </source>
</evidence>
<keyword evidence="1" id="KW-1133">Transmembrane helix</keyword>
<dbReference type="Ensembl" id="ENSPNAT00000016513.2">
    <property type="protein sequence ID" value="ENSPNAP00000029426.1"/>
    <property type="gene ID" value="ENSPNAG00000015489.2"/>
</dbReference>
<dbReference type="PANTHER" id="PTHR16201:SF53">
    <property type="entry name" value="TRANSMEMBRANE PROTEIN 44"/>
    <property type="match status" value="1"/>
</dbReference>
<feature type="transmembrane region" description="Helical" evidence="1">
    <location>
        <begin position="247"/>
        <end position="268"/>
    </location>
</feature>
<feature type="transmembrane region" description="Helical" evidence="1">
    <location>
        <begin position="212"/>
        <end position="235"/>
    </location>
</feature>
<evidence type="ECO:0008006" key="4">
    <source>
        <dbReference type="Google" id="ProtNLM"/>
    </source>
</evidence>
<dbReference type="OMA" id="WGDEAVC"/>
<evidence type="ECO:0000313" key="2">
    <source>
        <dbReference type="Ensembl" id="ENSPNAP00000029426.1"/>
    </source>
</evidence>
<dbReference type="AlphaFoldDB" id="A0A3B4E275"/>
<dbReference type="RefSeq" id="XP_017554808.1">
    <property type="nucleotide sequence ID" value="XM_017699319.2"/>
</dbReference>
<keyword evidence="1" id="KW-0812">Transmembrane</keyword>
<name>A0A3B4E275_PYGNA</name>
<proteinExistence type="predicted"/>
<feature type="transmembrane region" description="Helical" evidence="1">
    <location>
        <begin position="180"/>
        <end position="200"/>
    </location>
</feature>
<feature type="transmembrane region" description="Helical" evidence="1">
    <location>
        <begin position="135"/>
        <end position="154"/>
    </location>
</feature>
<accession>A0A3B4E275</accession>
<dbReference type="GO" id="GO:0015174">
    <property type="term" value="F:basic amino acid transmembrane transporter activity"/>
    <property type="evidence" value="ECO:0007669"/>
    <property type="project" value="TreeGrafter"/>
</dbReference>
<dbReference type="GO" id="GO:0016020">
    <property type="term" value="C:membrane"/>
    <property type="evidence" value="ECO:0007669"/>
    <property type="project" value="TreeGrafter"/>
</dbReference>
<dbReference type="Proteomes" id="UP001501920">
    <property type="component" value="Chromosome 15"/>
</dbReference>
<reference evidence="2" key="2">
    <citation type="submission" date="2025-08" db="UniProtKB">
        <authorList>
            <consortium name="Ensembl"/>
        </authorList>
    </citation>
    <scope>IDENTIFICATION</scope>
</reference>
<sequence length="445" mass="49896">MDKTKFLNALYWWEDVSSCFYTGHSGCISGALGVLSVLSLVLSYCVHLCLSCKLRACNTGSAVASGLYCLIGDLCNAAGSVLSHQLPLQIIMAFLIATLDVFLLISVVFPFCWWHHSKTGRRVRMISRRRRQNSLAVCLLFGMGGYVYLGKVAHHSQPLTSTSLTSRRLLSIFLHDRIELLGYVLGLLSFAISWTSRFPFFLKASRGEMSNLLHVSSRVLSALAGAFYASAILIYDTRLESIVRALPWILSGVCCAILDVAILIISCYRIHYKCHLVRPLDSDAVSLLDRSHMPTSGQHYSKDRKHYLHTRKSSCPKMTERGHYMDFNIQPVRKVCLKEVTITREGSADNQPLKRSVKVVRVDECYSSGSTTDSSSISSELEWDFEESTPQWSSSNRDQQNPEAFPLQECMADQRLKCDRSRFHACFCNSGGLEEQRVTASPDVN</sequence>
<dbReference type="CTD" id="93109"/>
<feature type="transmembrane region" description="Helical" evidence="1">
    <location>
        <begin position="20"/>
        <end position="50"/>
    </location>
</feature>
<feature type="transmembrane region" description="Helical" evidence="1">
    <location>
        <begin position="88"/>
        <end position="114"/>
    </location>
</feature>
<keyword evidence="1" id="KW-0472">Membrane</keyword>
<reference evidence="2 3" key="1">
    <citation type="submission" date="2020-10" db="EMBL/GenBank/DDBJ databases">
        <title>Pygocentrus nattereri (red-bellied piranha) genome, fPygNat1, primary haplotype.</title>
        <authorList>
            <person name="Myers G."/>
            <person name="Meyer A."/>
            <person name="Karagic N."/>
            <person name="Pippel M."/>
            <person name="Winkler S."/>
            <person name="Tracey A."/>
            <person name="Wood J."/>
            <person name="Formenti G."/>
            <person name="Howe K."/>
            <person name="Fedrigo O."/>
            <person name="Jarvis E.D."/>
        </authorList>
    </citation>
    <scope>NUCLEOTIDE SEQUENCE [LARGE SCALE GENOMIC DNA]</scope>
</reference>
<protein>
    <recommendedName>
        <fullName evidence="4">Transmembrane protein 44</fullName>
    </recommendedName>
</protein>
<evidence type="ECO:0000313" key="3">
    <source>
        <dbReference type="Proteomes" id="UP001501920"/>
    </source>
</evidence>